<keyword evidence="4" id="KW-0378">Hydrolase</keyword>
<evidence type="ECO:0000256" key="4">
    <source>
        <dbReference type="ARBA" id="ARBA00022801"/>
    </source>
</evidence>
<accession>A0A6G0TK71</accession>
<reference evidence="10 11" key="1">
    <citation type="submission" date="2019-08" db="EMBL/GenBank/DDBJ databases">
        <title>The genome of the soybean aphid Biotype 1, its phylome, world population structure and adaptation to the North American continent.</title>
        <authorList>
            <person name="Giordano R."/>
            <person name="Donthu R.K."/>
            <person name="Hernandez A.G."/>
            <person name="Wright C.L."/>
            <person name="Zimin A.V."/>
        </authorList>
    </citation>
    <scope>NUCLEOTIDE SEQUENCE [LARGE SCALE GENOMIC DNA]</scope>
    <source>
        <tissue evidence="10">Whole aphids</tissue>
    </source>
</reference>
<feature type="domain" description="Exonuclease" evidence="9">
    <location>
        <begin position="737"/>
        <end position="898"/>
    </location>
</feature>
<comment type="similarity">
    <text evidence="2">Belongs to the REXO1/REXO3 family.</text>
</comment>
<dbReference type="InterPro" id="IPR047021">
    <property type="entry name" value="REXO1/3/4-like"/>
</dbReference>
<evidence type="ECO:0000256" key="8">
    <source>
        <dbReference type="SAM" id="Phobius"/>
    </source>
</evidence>
<dbReference type="InterPro" id="IPR012337">
    <property type="entry name" value="RNaseH-like_sf"/>
</dbReference>
<keyword evidence="8" id="KW-0472">Membrane</keyword>
<dbReference type="InterPro" id="IPR034922">
    <property type="entry name" value="REX1-like_exo"/>
</dbReference>
<feature type="compositionally biased region" description="Basic residues" evidence="7">
    <location>
        <begin position="619"/>
        <end position="629"/>
    </location>
</feature>
<dbReference type="CDD" id="cd06145">
    <property type="entry name" value="REX1_like"/>
    <property type="match status" value="1"/>
</dbReference>
<feature type="region of interest" description="Disordered" evidence="7">
    <location>
        <begin position="434"/>
        <end position="502"/>
    </location>
</feature>
<evidence type="ECO:0000256" key="5">
    <source>
        <dbReference type="ARBA" id="ARBA00022839"/>
    </source>
</evidence>
<dbReference type="AlphaFoldDB" id="A0A6G0TK71"/>
<feature type="region of interest" description="Disordered" evidence="7">
    <location>
        <begin position="598"/>
        <end position="635"/>
    </location>
</feature>
<evidence type="ECO:0000256" key="2">
    <source>
        <dbReference type="ARBA" id="ARBA00006357"/>
    </source>
</evidence>
<dbReference type="InterPro" id="IPR036397">
    <property type="entry name" value="RNaseH_sf"/>
</dbReference>
<feature type="compositionally biased region" description="Low complexity" evidence="7">
    <location>
        <begin position="278"/>
        <end position="328"/>
    </location>
</feature>
<protein>
    <recommendedName>
        <fullName evidence="9">Exonuclease domain-containing protein</fullName>
    </recommendedName>
</protein>
<dbReference type="Gene3D" id="3.30.420.10">
    <property type="entry name" value="Ribonuclease H-like superfamily/Ribonuclease H"/>
    <property type="match status" value="1"/>
</dbReference>
<evidence type="ECO:0000256" key="3">
    <source>
        <dbReference type="ARBA" id="ARBA00022722"/>
    </source>
</evidence>
<feature type="compositionally biased region" description="Polar residues" evidence="7">
    <location>
        <begin position="351"/>
        <end position="364"/>
    </location>
</feature>
<dbReference type="SMART" id="SM00479">
    <property type="entry name" value="EXOIII"/>
    <property type="match status" value="1"/>
</dbReference>
<dbReference type="SUPFAM" id="SSF53098">
    <property type="entry name" value="Ribonuclease H-like"/>
    <property type="match status" value="1"/>
</dbReference>
<keyword evidence="11" id="KW-1185">Reference proteome</keyword>
<evidence type="ECO:0000259" key="9">
    <source>
        <dbReference type="SMART" id="SM00479"/>
    </source>
</evidence>
<keyword evidence="6" id="KW-0539">Nucleus</keyword>
<proteinExistence type="inferred from homology"/>
<feature type="transmembrane region" description="Helical" evidence="8">
    <location>
        <begin position="103"/>
        <end position="127"/>
    </location>
</feature>
<keyword evidence="3" id="KW-0540">Nuclease</keyword>
<evidence type="ECO:0000256" key="7">
    <source>
        <dbReference type="SAM" id="MobiDB-lite"/>
    </source>
</evidence>
<name>A0A6G0TK71_APHGL</name>
<dbReference type="PANTHER" id="PTHR12801:SF115">
    <property type="entry name" value="FI18136P1-RELATED"/>
    <property type="match status" value="1"/>
</dbReference>
<feature type="region of interest" description="Disordered" evidence="7">
    <location>
        <begin position="252"/>
        <end position="369"/>
    </location>
</feature>
<organism evidence="10 11">
    <name type="scientific">Aphis glycines</name>
    <name type="common">Soybean aphid</name>
    <dbReference type="NCBI Taxonomy" id="307491"/>
    <lineage>
        <taxon>Eukaryota</taxon>
        <taxon>Metazoa</taxon>
        <taxon>Ecdysozoa</taxon>
        <taxon>Arthropoda</taxon>
        <taxon>Hexapoda</taxon>
        <taxon>Insecta</taxon>
        <taxon>Pterygota</taxon>
        <taxon>Neoptera</taxon>
        <taxon>Paraneoptera</taxon>
        <taxon>Hemiptera</taxon>
        <taxon>Sternorrhyncha</taxon>
        <taxon>Aphidomorpha</taxon>
        <taxon>Aphidoidea</taxon>
        <taxon>Aphididae</taxon>
        <taxon>Aphidini</taxon>
        <taxon>Aphis</taxon>
        <taxon>Aphis</taxon>
    </lineage>
</organism>
<evidence type="ECO:0000256" key="6">
    <source>
        <dbReference type="ARBA" id="ARBA00023242"/>
    </source>
</evidence>
<gene>
    <name evidence="10" type="ORF">AGLY_008680</name>
</gene>
<evidence type="ECO:0000313" key="11">
    <source>
        <dbReference type="Proteomes" id="UP000475862"/>
    </source>
</evidence>
<dbReference type="GO" id="GO:0004527">
    <property type="term" value="F:exonuclease activity"/>
    <property type="evidence" value="ECO:0007669"/>
    <property type="project" value="UniProtKB-KW"/>
</dbReference>
<feature type="transmembrane region" description="Helical" evidence="8">
    <location>
        <begin position="42"/>
        <end position="65"/>
    </location>
</feature>
<dbReference type="FunFam" id="3.30.420.10:FF:000031">
    <property type="entry name" value="RNA exonuclease 1"/>
    <property type="match status" value="1"/>
</dbReference>
<dbReference type="InterPro" id="IPR013520">
    <property type="entry name" value="Ribonucl_H"/>
</dbReference>
<comment type="caution">
    <text evidence="10">The sequence shown here is derived from an EMBL/GenBank/DDBJ whole genome shotgun (WGS) entry which is preliminary data.</text>
</comment>
<feature type="compositionally biased region" description="Basic and acidic residues" evidence="7">
    <location>
        <begin position="481"/>
        <end position="492"/>
    </location>
</feature>
<keyword evidence="8" id="KW-0812">Transmembrane</keyword>
<sequence>MLMDRHSRLRRQCVPKPNITIIVTACDDECDRYNDVDDNDMFIVMTTCFLLSYLVQIASSIALTANTLMDDWGLRKSGSTVPSEMENFERPPNGENNCAPPGFVIVLVFLFSVGTLYATLYHTYYYVGGSGTNPRIAKHRHQQQQSTTVAAKRSKTKQQLCVKNDNPNTENSVNVSTSSKISNKTAPVNKSKPPSAPPSPKKKHKSGAAVTSVTVVELSDYDNFSGSYLYHDHNDGDEDSFNKNEDYCNNDENCSNNDDDDDSSHLFQHQQHRTNRRPSSSSSSSSSSSLSSSSSSSSSSFSSSSLSSSSPSSSSSSSLSSSSSSSPSCKNLVKQNRQSNGKKSSAKSKSGIQVETSSGTSVSPSHEHTVAQNELVLAQAVAASTTTPLPRFENPTTAVGIEKKIIIKEVVKKSTAEQLDRIAEQTILKKEDRNNNTIVNNNNEKNDDYFGNVSKKPGKRSRRRHKKNKPQLLDETTTPIKTEKNTVEDKSKTVNGESAGQDKIKTSDMPLAVLSSPTPSPFEDSLWGTLKLNDSTIWNYVHMCYLLTPIQLSDNGFPTNFQAEAGCADFYRQNNRRNILNPVAKEFLLDNQKCLSTAPPPTPQNLANDKDANNGPPNQKRKRRRHKKQQLSPNDHVPCARCTSFFNVKNETRSAKPGRCTYHYGKLKFYDPLTMLSAYSCCNGSRESKGCTQASRHVWNGFKDGFNLQVKNFKTTAYSTLPIDLDYKEGKEPNKHRMYALDCEMCYTEYGLEVTKVTMVDIRGKVVYDTLVKPDRPIIDYNTRFSGITEDDFAKNPSKTLDQVRSDLMRNIGHNTILVGHGLNTDLVVLRLVHNVVVDTSTLFVNPNSTTGPYKMSLKSLASRLLKREIQIAYGHDSIEDARAAMDLVLYKIRRETLNSKNRK</sequence>
<evidence type="ECO:0000313" key="10">
    <source>
        <dbReference type="EMBL" id="KAE9534173.1"/>
    </source>
</evidence>
<dbReference type="GO" id="GO:0010629">
    <property type="term" value="P:negative regulation of gene expression"/>
    <property type="evidence" value="ECO:0007669"/>
    <property type="project" value="UniProtKB-ARBA"/>
</dbReference>
<dbReference type="GO" id="GO:0003676">
    <property type="term" value="F:nucleic acid binding"/>
    <property type="evidence" value="ECO:0007669"/>
    <property type="project" value="InterPro"/>
</dbReference>
<dbReference type="PANTHER" id="PTHR12801">
    <property type="entry name" value="RNA EXONUCLEASE REXO1 / RECO3 FAMILY MEMBER-RELATED"/>
    <property type="match status" value="1"/>
</dbReference>
<comment type="subcellular location">
    <subcellularLocation>
        <location evidence="1">Nucleus</location>
    </subcellularLocation>
</comment>
<feature type="compositionally biased region" description="Basic residues" evidence="7">
    <location>
        <begin position="456"/>
        <end position="469"/>
    </location>
</feature>
<dbReference type="Proteomes" id="UP000475862">
    <property type="component" value="Unassembled WGS sequence"/>
</dbReference>
<evidence type="ECO:0000256" key="1">
    <source>
        <dbReference type="ARBA" id="ARBA00004123"/>
    </source>
</evidence>
<feature type="compositionally biased region" description="Low complexity" evidence="7">
    <location>
        <begin position="166"/>
        <end position="179"/>
    </location>
</feature>
<keyword evidence="8" id="KW-1133">Transmembrane helix</keyword>
<keyword evidence="5" id="KW-0269">Exonuclease</keyword>
<dbReference type="EMBL" id="VYZN01000029">
    <property type="protein sequence ID" value="KAE9534173.1"/>
    <property type="molecule type" value="Genomic_DNA"/>
</dbReference>
<feature type="region of interest" description="Disordered" evidence="7">
    <location>
        <begin position="137"/>
        <end position="209"/>
    </location>
</feature>
<dbReference type="Pfam" id="PF00929">
    <property type="entry name" value="RNase_T"/>
    <property type="match status" value="1"/>
</dbReference>
<dbReference type="OrthoDB" id="206335at2759"/>
<dbReference type="GO" id="GO:0005634">
    <property type="term" value="C:nucleus"/>
    <property type="evidence" value="ECO:0007669"/>
    <property type="project" value="UniProtKB-SubCell"/>
</dbReference>